<protein>
    <submittedName>
        <fullName evidence="1">42825_t:CDS:1</fullName>
    </submittedName>
</protein>
<evidence type="ECO:0000313" key="1">
    <source>
        <dbReference type="EMBL" id="CAG8840908.1"/>
    </source>
</evidence>
<feature type="non-terminal residue" evidence="1">
    <location>
        <position position="1"/>
    </location>
</feature>
<dbReference type="EMBL" id="CAJVQB010064109">
    <property type="protein sequence ID" value="CAG8840908.1"/>
    <property type="molecule type" value="Genomic_DNA"/>
</dbReference>
<name>A0ABN7WVR0_GIGMA</name>
<reference evidence="1 2" key="1">
    <citation type="submission" date="2021-06" db="EMBL/GenBank/DDBJ databases">
        <authorList>
            <person name="Kallberg Y."/>
            <person name="Tangrot J."/>
            <person name="Rosling A."/>
        </authorList>
    </citation>
    <scope>NUCLEOTIDE SEQUENCE [LARGE SCALE GENOMIC DNA]</scope>
    <source>
        <strain evidence="1 2">120-4 pot B 10/14</strain>
    </source>
</reference>
<sequence length="96" mass="10694">ACANIITIPIDLSPEADIISTNNIFDDYDFYIMNQNMPISVFTSTSSDTFIGSGTKIIAKDIADLTLSFFNFNNTEPYCKNFTLQSNQHQAKAVEI</sequence>
<organism evidence="1 2">
    <name type="scientific">Gigaspora margarita</name>
    <dbReference type="NCBI Taxonomy" id="4874"/>
    <lineage>
        <taxon>Eukaryota</taxon>
        <taxon>Fungi</taxon>
        <taxon>Fungi incertae sedis</taxon>
        <taxon>Mucoromycota</taxon>
        <taxon>Glomeromycotina</taxon>
        <taxon>Glomeromycetes</taxon>
        <taxon>Diversisporales</taxon>
        <taxon>Gigasporaceae</taxon>
        <taxon>Gigaspora</taxon>
    </lineage>
</organism>
<dbReference type="Proteomes" id="UP000789901">
    <property type="component" value="Unassembled WGS sequence"/>
</dbReference>
<accession>A0ABN7WVR0</accession>
<proteinExistence type="predicted"/>
<keyword evidence="2" id="KW-1185">Reference proteome</keyword>
<comment type="caution">
    <text evidence="1">The sequence shown here is derived from an EMBL/GenBank/DDBJ whole genome shotgun (WGS) entry which is preliminary data.</text>
</comment>
<evidence type="ECO:0000313" key="2">
    <source>
        <dbReference type="Proteomes" id="UP000789901"/>
    </source>
</evidence>
<gene>
    <name evidence="1" type="ORF">GMARGA_LOCUS35145</name>
</gene>